<organism evidence="8 9">
    <name type="scientific">Dictyobacter kobayashii</name>
    <dbReference type="NCBI Taxonomy" id="2014872"/>
    <lineage>
        <taxon>Bacteria</taxon>
        <taxon>Bacillati</taxon>
        <taxon>Chloroflexota</taxon>
        <taxon>Ktedonobacteria</taxon>
        <taxon>Ktedonobacterales</taxon>
        <taxon>Dictyobacteraceae</taxon>
        <taxon>Dictyobacter</taxon>
    </lineage>
</organism>
<evidence type="ECO:0000256" key="4">
    <source>
        <dbReference type="ARBA" id="ARBA00022984"/>
    </source>
</evidence>
<dbReference type="PROSITE" id="PS51191">
    <property type="entry name" value="FEMABX"/>
    <property type="match status" value="1"/>
</dbReference>
<dbReference type="GO" id="GO:0071555">
    <property type="term" value="P:cell wall organization"/>
    <property type="evidence" value="ECO:0007669"/>
    <property type="project" value="UniProtKB-KW"/>
</dbReference>
<keyword evidence="5" id="KW-0012">Acyltransferase</keyword>
<dbReference type="PANTHER" id="PTHR36174:SF1">
    <property type="entry name" value="LIPID II:GLYCINE GLYCYLTRANSFERASE"/>
    <property type="match status" value="1"/>
</dbReference>
<dbReference type="GO" id="GO:0016755">
    <property type="term" value="F:aminoacyltransferase activity"/>
    <property type="evidence" value="ECO:0007669"/>
    <property type="project" value="InterPro"/>
</dbReference>
<reference evidence="9" key="1">
    <citation type="submission" date="2018-12" db="EMBL/GenBank/DDBJ databases">
        <title>Tengunoibacter tsumagoiensis gen. nov., sp. nov., Dictyobacter kobayashii sp. nov., D. alpinus sp. nov., and D. joshuensis sp. nov. and description of Dictyobacteraceae fam. nov. within the order Ktedonobacterales isolated from Tengu-no-mugimeshi.</title>
        <authorList>
            <person name="Wang C.M."/>
            <person name="Zheng Y."/>
            <person name="Sakai Y."/>
            <person name="Toyoda A."/>
            <person name="Minakuchi Y."/>
            <person name="Abe K."/>
            <person name="Yokota A."/>
            <person name="Yabe S."/>
        </authorList>
    </citation>
    <scope>NUCLEOTIDE SEQUENCE [LARGE SCALE GENOMIC DNA]</scope>
    <source>
        <strain evidence="9">Uno11</strain>
    </source>
</reference>
<accession>A0A402AFE9</accession>
<keyword evidence="7" id="KW-1133">Transmembrane helix</keyword>
<sequence>MVTESKSQFTSDPSRYSLRVMPEQRRAEWDTFVGEHAYGHFLQSWGWGELKATAGWSPLRVALWDGEQMVAAAQILRKTASHVPLALGHLAYIPRGPVVDWRQPELGRIFFTQLDNYLRKQGAIVLRWEPDVEVGTADGEAVALFTKLQGAKPVPAVQPGRSIVLDLAPDEERLLAQMKEKWRYNIRLGVRKGVQVRIASSIEDVQAWYTLLQTTGDRDQFGIHSLAYYQRVWELYAPMDNLRLLLAEHEGQLLAGIVVVVMAGQAIYLYGASSNQQRQLMPNYVLQWEAIRWARQRGARLYDFWGIPATDAEEEAMAGVYRFKRGWGGRIIQYPGGYEHVYRPLLMQIARRFL</sequence>
<proteinExistence type="inferred from homology"/>
<comment type="similarity">
    <text evidence="1">Belongs to the FemABX family.</text>
</comment>
<keyword evidence="6" id="KW-0961">Cell wall biogenesis/degradation</keyword>
<dbReference type="Proteomes" id="UP000287188">
    <property type="component" value="Unassembled WGS sequence"/>
</dbReference>
<dbReference type="InterPro" id="IPR003447">
    <property type="entry name" value="FEMABX"/>
</dbReference>
<comment type="caution">
    <text evidence="8">The sequence shown here is derived from an EMBL/GenBank/DDBJ whole genome shotgun (WGS) entry which is preliminary data.</text>
</comment>
<dbReference type="GO" id="GO:0008360">
    <property type="term" value="P:regulation of cell shape"/>
    <property type="evidence" value="ECO:0007669"/>
    <property type="project" value="UniProtKB-KW"/>
</dbReference>
<evidence type="ECO:0000313" key="9">
    <source>
        <dbReference type="Proteomes" id="UP000287188"/>
    </source>
</evidence>
<evidence type="ECO:0000256" key="2">
    <source>
        <dbReference type="ARBA" id="ARBA00022679"/>
    </source>
</evidence>
<evidence type="ECO:0000256" key="5">
    <source>
        <dbReference type="ARBA" id="ARBA00023315"/>
    </source>
</evidence>
<dbReference type="InterPro" id="IPR016181">
    <property type="entry name" value="Acyl_CoA_acyltransferase"/>
</dbReference>
<name>A0A402AFE9_9CHLR</name>
<evidence type="ECO:0000256" key="1">
    <source>
        <dbReference type="ARBA" id="ARBA00009943"/>
    </source>
</evidence>
<dbReference type="InterPro" id="IPR050644">
    <property type="entry name" value="PG_Glycine_Bridge_Synth"/>
</dbReference>
<dbReference type="OrthoDB" id="9785911at2"/>
<dbReference type="Pfam" id="PF02388">
    <property type="entry name" value="FemAB"/>
    <property type="match status" value="2"/>
</dbReference>
<keyword evidence="7" id="KW-0472">Membrane</keyword>
<evidence type="ECO:0000256" key="3">
    <source>
        <dbReference type="ARBA" id="ARBA00022960"/>
    </source>
</evidence>
<dbReference type="AlphaFoldDB" id="A0A402AFE9"/>
<evidence type="ECO:0000313" key="8">
    <source>
        <dbReference type="EMBL" id="GCE17838.1"/>
    </source>
</evidence>
<evidence type="ECO:0000256" key="6">
    <source>
        <dbReference type="ARBA" id="ARBA00023316"/>
    </source>
</evidence>
<keyword evidence="3" id="KW-0133">Cell shape</keyword>
<evidence type="ECO:0008006" key="10">
    <source>
        <dbReference type="Google" id="ProtNLM"/>
    </source>
</evidence>
<keyword evidence="4" id="KW-0573">Peptidoglycan synthesis</keyword>
<dbReference type="SUPFAM" id="SSF55729">
    <property type="entry name" value="Acyl-CoA N-acyltransferases (Nat)"/>
    <property type="match status" value="2"/>
</dbReference>
<dbReference type="RefSeq" id="WP_126549460.1">
    <property type="nucleotide sequence ID" value="NZ_BIFS01000001.1"/>
</dbReference>
<dbReference type="EMBL" id="BIFS01000001">
    <property type="protein sequence ID" value="GCE17838.1"/>
    <property type="molecule type" value="Genomic_DNA"/>
</dbReference>
<protein>
    <recommendedName>
        <fullName evidence="10">Methicillin resistance protein</fullName>
    </recommendedName>
</protein>
<dbReference type="PANTHER" id="PTHR36174">
    <property type="entry name" value="LIPID II:GLYCINE GLYCYLTRANSFERASE"/>
    <property type="match status" value="1"/>
</dbReference>
<feature type="transmembrane region" description="Helical" evidence="7">
    <location>
        <begin position="253"/>
        <end position="271"/>
    </location>
</feature>
<keyword evidence="2" id="KW-0808">Transferase</keyword>
<keyword evidence="9" id="KW-1185">Reference proteome</keyword>
<keyword evidence="7" id="KW-0812">Transmembrane</keyword>
<dbReference type="Gene3D" id="3.40.630.30">
    <property type="match status" value="2"/>
</dbReference>
<gene>
    <name evidence="8" type="ORF">KDK_16380</name>
</gene>
<evidence type="ECO:0000256" key="7">
    <source>
        <dbReference type="SAM" id="Phobius"/>
    </source>
</evidence>
<dbReference type="GO" id="GO:0009252">
    <property type="term" value="P:peptidoglycan biosynthetic process"/>
    <property type="evidence" value="ECO:0007669"/>
    <property type="project" value="UniProtKB-KW"/>
</dbReference>